<reference evidence="7" key="1">
    <citation type="submission" date="2020-07" db="EMBL/GenBank/DDBJ databases">
        <title>Genome sequences of bacteria associated with the marine, planktonic diatom Thalassiosira profunda strain ECT2AJA-044.</title>
        <authorList>
            <person name="Gargas C.B."/>
            <person name="Roberts W.R."/>
            <person name="Alverson A.J."/>
        </authorList>
    </citation>
    <scope>NUCLEOTIDE SEQUENCE</scope>
    <source>
        <strain evidence="7">ECT2AJA-044</strain>
    </source>
</reference>
<dbReference type="KEGG" id="cact:HZ995_02660"/>
<feature type="transmembrane region" description="Helical" evidence="6">
    <location>
        <begin position="115"/>
        <end position="132"/>
    </location>
</feature>
<feature type="transmembrane region" description="Helical" evidence="6">
    <location>
        <begin position="46"/>
        <end position="74"/>
    </location>
</feature>
<evidence type="ECO:0000256" key="3">
    <source>
        <dbReference type="ARBA" id="ARBA00022692"/>
    </source>
</evidence>
<feature type="transmembrane region" description="Helical" evidence="6">
    <location>
        <begin position="165"/>
        <end position="185"/>
    </location>
</feature>
<evidence type="ECO:0000256" key="5">
    <source>
        <dbReference type="ARBA" id="ARBA00023136"/>
    </source>
</evidence>
<organism evidence="7 8">
    <name type="scientific">Cognatishimia activa</name>
    <dbReference type="NCBI Taxonomy" id="1715691"/>
    <lineage>
        <taxon>Bacteria</taxon>
        <taxon>Pseudomonadati</taxon>
        <taxon>Pseudomonadota</taxon>
        <taxon>Alphaproteobacteria</taxon>
        <taxon>Rhodobacterales</taxon>
        <taxon>Paracoccaceae</taxon>
        <taxon>Cognatishimia</taxon>
    </lineage>
</organism>
<evidence type="ECO:0000256" key="4">
    <source>
        <dbReference type="ARBA" id="ARBA00022989"/>
    </source>
</evidence>
<keyword evidence="3 6" id="KW-0812">Transmembrane</keyword>
<dbReference type="RefSeq" id="WP_209357137.1">
    <property type="nucleotide sequence ID" value="NZ_CP060010.1"/>
</dbReference>
<evidence type="ECO:0000313" key="7">
    <source>
        <dbReference type="EMBL" id="QTN36438.1"/>
    </source>
</evidence>
<comment type="similarity">
    <text evidence="2">Belongs to the TMEM86 family.</text>
</comment>
<dbReference type="GO" id="GO:0016787">
    <property type="term" value="F:hydrolase activity"/>
    <property type="evidence" value="ECO:0007669"/>
    <property type="project" value="TreeGrafter"/>
</dbReference>
<comment type="subcellular location">
    <subcellularLocation>
        <location evidence="1">Membrane</location>
        <topology evidence="1">Multi-pass membrane protein</topology>
    </subcellularLocation>
</comment>
<keyword evidence="4 6" id="KW-1133">Transmembrane helix</keyword>
<feature type="transmembrane region" description="Helical" evidence="6">
    <location>
        <begin position="192"/>
        <end position="219"/>
    </location>
</feature>
<evidence type="ECO:0000256" key="2">
    <source>
        <dbReference type="ARBA" id="ARBA00007375"/>
    </source>
</evidence>
<dbReference type="Pfam" id="PF07947">
    <property type="entry name" value="YhhN"/>
    <property type="match status" value="1"/>
</dbReference>
<feature type="transmembrane region" description="Helical" evidence="6">
    <location>
        <begin position="86"/>
        <end position="103"/>
    </location>
</feature>
<feature type="transmembrane region" description="Helical" evidence="6">
    <location>
        <begin position="12"/>
        <end position="34"/>
    </location>
</feature>
<dbReference type="PANTHER" id="PTHR31885">
    <property type="entry name" value="GH04784P"/>
    <property type="match status" value="1"/>
</dbReference>
<dbReference type="GO" id="GO:0016020">
    <property type="term" value="C:membrane"/>
    <property type="evidence" value="ECO:0007669"/>
    <property type="project" value="UniProtKB-SubCell"/>
</dbReference>
<keyword evidence="5 6" id="KW-0472">Membrane</keyword>
<dbReference type="InterPro" id="IPR012506">
    <property type="entry name" value="TMEM86B-like"/>
</dbReference>
<dbReference type="Proteomes" id="UP000665026">
    <property type="component" value="Chromosome"/>
</dbReference>
<dbReference type="EMBL" id="CP060010">
    <property type="protein sequence ID" value="QTN36438.1"/>
    <property type="molecule type" value="Genomic_DNA"/>
</dbReference>
<sequence>MTFLEEIAFRQSLFWGGVSFSLVTAALFAIFASWRGPSWWKTILKAMPVGALVFAAFANFANPLVIAALALSLVGDIALSRPGDRAFLVGLIGFAAAHLAYIVHFHDLTSGTPPLTAAVILVALALSTEFWLKPHTRDLKWPVRIYVVLITLMGLTAAAMPARELAAMGAFLFIFSDLLLAIHLFRLKDSSVLYVPIAIVLWVAYALAQVAILIGAGFAQPLIAL</sequence>
<evidence type="ECO:0000313" key="8">
    <source>
        <dbReference type="Proteomes" id="UP000665026"/>
    </source>
</evidence>
<evidence type="ECO:0000256" key="1">
    <source>
        <dbReference type="ARBA" id="ARBA00004141"/>
    </source>
</evidence>
<proteinExistence type="inferred from homology"/>
<gene>
    <name evidence="7" type="ORF">HZ995_02660</name>
</gene>
<feature type="transmembrane region" description="Helical" evidence="6">
    <location>
        <begin position="141"/>
        <end position="159"/>
    </location>
</feature>
<accession>A0A975EQP8</accession>
<name>A0A975EQP8_9RHOB</name>
<evidence type="ECO:0000256" key="6">
    <source>
        <dbReference type="SAM" id="Phobius"/>
    </source>
</evidence>
<protein>
    <submittedName>
        <fullName evidence="7">Lysoplasmalogenase</fullName>
    </submittedName>
</protein>
<dbReference type="PANTHER" id="PTHR31885:SF6">
    <property type="entry name" value="GH04784P"/>
    <property type="match status" value="1"/>
</dbReference>
<dbReference type="AlphaFoldDB" id="A0A975EQP8"/>